<organism evidence="3 4">
    <name type="scientific">Penicillium frequentans</name>
    <dbReference type="NCBI Taxonomy" id="3151616"/>
    <lineage>
        <taxon>Eukaryota</taxon>
        <taxon>Fungi</taxon>
        <taxon>Dikarya</taxon>
        <taxon>Ascomycota</taxon>
        <taxon>Pezizomycotina</taxon>
        <taxon>Eurotiomycetes</taxon>
        <taxon>Eurotiomycetidae</taxon>
        <taxon>Eurotiales</taxon>
        <taxon>Aspergillaceae</taxon>
        <taxon>Penicillium</taxon>
    </lineage>
</organism>
<keyword evidence="4" id="KW-1185">Reference proteome</keyword>
<protein>
    <submittedName>
        <fullName evidence="3">Uncharacterized protein</fullName>
    </submittedName>
</protein>
<name>A0AAD6D7M3_9EURO</name>
<gene>
    <name evidence="3" type="ORF">N7494_000127</name>
</gene>
<dbReference type="InterPro" id="IPR049207">
    <property type="entry name" value="DUF4246_N"/>
</dbReference>
<dbReference type="Pfam" id="PF14033">
    <property type="entry name" value="DUF4246"/>
    <property type="match status" value="1"/>
</dbReference>
<evidence type="ECO:0000313" key="3">
    <source>
        <dbReference type="EMBL" id="KAJ5556212.1"/>
    </source>
</evidence>
<sequence length="614" mass="70715">MLRLRLFKRLYIQAHAAKFTTVAISRLKMSGTSLDPVANPRLEMPGFNAHLYYMKPQGIKTPWSATAEEVEFENALDPSYCNSEWTRLLFTHREILMMRVMNNISDKPAWDKKIFDEQITAKWREEISQSGQDVSSRMMDWIIDELQWKARIHQDKGAIYVFDSGVVKSDIAISQQIQQALKDAVAPMENIPENDKDYHPGSDQKVVDLVHPSLFPVIYGQTHVLPDRVVGLDDCLDSMGEGELIPIPSEEDSSIPPSERGEGPAVLSRRFQWLPCDVEMTKDGGSRILSYINNAHPVKHRALYEVVEKIIAQTIPLWNMSLINRYSERRHRIEYKGVEYGEAPEPEPTAPEGDYDDNKYCEDHWAWLASRPIKQPEPGRFDRTYTLDYYDKAVNLREKFKDQNLQVIVKLANIELTPEKPEYEGGTWHIEGQLNERICASAIYYYDSANITQSTLAFRHRAMDDFYGFDYEQDLHEFLQVVYGFPPGTDGHNVSNKTQLDGNVVCKEGRLITFPNTLQHCVSPFSLADRTKPGHRKILALFLVDPHRRIISSANVPPQREDWRENKGDSVTNGALMTMDEAKEHRLALMEERSIRMKDNNRDFENGEFCLCEH</sequence>
<dbReference type="Proteomes" id="UP001220324">
    <property type="component" value="Unassembled WGS sequence"/>
</dbReference>
<evidence type="ECO:0000313" key="4">
    <source>
        <dbReference type="Proteomes" id="UP001220324"/>
    </source>
</evidence>
<evidence type="ECO:0000259" key="2">
    <source>
        <dbReference type="Pfam" id="PF21666"/>
    </source>
</evidence>
<feature type="domain" description="DUF4246" evidence="1">
    <location>
        <begin position="137"/>
        <end position="566"/>
    </location>
</feature>
<dbReference type="InterPro" id="IPR049192">
    <property type="entry name" value="DUF4246_C"/>
</dbReference>
<evidence type="ECO:0000259" key="1">
    <source>
        <dbReference type="Pfam" id="PF14033"/>
    </source>
</evidence>
<dbReference type="InterPro" id="IPR025340">
    <property type="entry name" value="DUF4246"/>
</dbReference>
<proteinExistence type="predicted"/>
<reference evidence="3 4" key="1">
    <citation type="journal article" date="2023" name="IMA Fungus">
        <title>Comparative genomic study of the Penicillium genus elucidates a diverse pangenome and 15 lateral gene transfer events.</title>
        <authorList>
            <person name="Petersen C."/>
            <person name="Sorensen T."/>
            <person name="Nielsen M.R."/>
            <person name="Sondergaard T.E."/>
            <person name="Sorensen J.L."/>
            <person name="Fitzpatrick D.A."/>
            <person name="Frisvad J.C."/>
            <person name="Nielsen K.L."/>
        </authorList>
    </citation>
    <scope>NUCLEOTIDE SEQUENCE [LARGE SCALE GENOMIC DNA]</scope>
    <source>
        <strain evidence="3 4">IBT 35679</strain>
    </source>
</reference>
<comment type="caution">
    <text evidence="3">The sequence shown here is derived from an EMBL/GenBank/DDBJ whole genome shotgun (WGS) entry which is preliminary data.</text>
</comment>
<dbReference type="Pfam" id="PF21666">
    <property type="entry name" value="DUF4246_N"/>
    <property type="match status" value="1"/>
</dbReference>
<dbReference type="PANTHER" id="PTHR33119:SF1">
    <property type="entry name" value="FE2OG DIOXYGENASE DOMAIN-CONTAINING PROTEIN"/>
    <property type="match status" value="1"/>
</dbReference>
<feature type="domain" description="DUF4246" evidence="2">
    <location>
        <begin position="44"/>
        <end position="126"/>
    </location>
</feature>
<accession>A0AAD6D7M3</accession>
<dbReference type="EMBL" id="JAQIZZ010000001">
    <property type="protein sequence ID" value="KAJ5556212.1"/>
    <property type="molecule type" value="Genomic_DNA"/>
</dbReference>
<dbReference type="AlphaFoldDB" id="A0AAD6D7M3"/>
<dbReference type="PANTHER" id="PTHR33119">
    <property type="entry name" value="IFI3P"/>
    <property type="match status" value="1"/>
</dbReference>